<dbReference type="GO" id="GO:0035613">
    <property type="term" value="F:RNA stem-loop binding"/>
    <property type="evidence" value="ECO:0007669"/>
    <property type="project" value="TreeGrafter"/>
</dbReference>
<evidence type="ECO:0000259" key="9">
    <source>
        <dbReference type="PROSITE" id="PS50878"/>
    </source>
</evidence>
<evidence type="ECO:0000256" key="8">
    <source>
        <dbReference type="ARBA" id="ARBA00022918"/>
    </source>
</evidence>
<proteinExistence type="inferred from homology"/>
<dbReference type="PANTHER" id="PTHR41694">
    <property type="entry name" value="ENDOGENOUS RETROVIRUS GROUP K MEMBER POL PROTEIN"/>
    <property type="match status" value="1"/>
</dbReference>
<evidence type="ECO:0000256" key="2">
    <source>
        <dbReference type="ARBA" id="ARBA00012180"/>
    </source>
</evidence>
<evidence type="ECO:0000256" key="4">
    <source>
        <dbReference type="ARBA" id="ARBA00022695"/>
    </source>
</evidence>
<protein>
    <recommendedName>
        <fullName evidence="2">ribonuclease H</fullName>
        <ecNumber evidence="2">3.1.26.4</ecNumber>
    </recommendedName>
</protein>
<evidence type="ECO:0000256" key="7">
    <source>
        <dbReference type="ARBA" id="ARBA00022801"/>
    </source>
</evidence>
<dbReference type="Proteomes" id="UP000578766">
    <property type="component" value="Unassembled WGS sequence"/>
</dbReference>
<comment type="caution">
    <text evidence="10">The sequence shown here is derived from an EMBL/GenBank/DDBJ whole genome shotgun (WGS) entry which is preliminary data.</text>
</comment>
<gene>
    <name evidence="10" type="primary">Ervk8_0</name>
    <name evidence="10" type="ORF">CEPGRY_R15529</name>
</gene>
<dbReference type="EMBL" id="VZUD01001324">
    <property type="protein sequence ID" value="NXV24355.1"/>
    <property type="molecule type" value="Genomic_DNA"/>
</dbReference>
<name>A0A7L3S9Z5_CEPGR</name>
<evidence type="ECO:0000313" key="10">
    <source>
        <dbReference type="EMBL" id="NXV24355.1"/>
    </source>
</evidence>
<dbReference type="InterPro" id="IPR000477">
    <property type="entry name" value="RT_dom"/>
</dbReference>
<keyword evidence="7" id="KW-0378">Hydrolase</keyword>
<feature type="domain" description="Reverse transcriptase" evidence="9">
    <location>
        <begin position="1"/>
        <end position="101"/>
    </location>
</feature>
<sequence length="101" mass="11932">DLVILDLKDCFFTIPLHPEDTDKFAFTVPMKNREAPSVRYKWVVLPQGMKNSPTICQWYVDLALKNFRKRHDDILLYHYMDDLLLARPGTVPEELVEKLVR</sequence>
<dbReference type="Gene3D" id="3.30.70.270">
    <property type="match status" value="2"/>
</dbReference>
<keyword evidence="6" id="KW-0255">Endonuclease</keyword>
<reference evidence="10 11" key="1">
    <citation type="submission" date="2019-09" db="EMBL/GenBank/DDBJ databases">
        <title>Bird 10,000 Genomes (B10K) Project - Family phase.</title>
        <authorList>
            <person name="Zhang G."/>
        </authorList>
    </citation>
    <scope>NUCLEOTIDE SEQUENCE [LARGE SCALE GENOMIC DNA]</scope>
    <source>
        <strain evidence="10">OUT-0020</strain>
        <tissue evidence="10">Liver</tissue>
    </source>
</reference>
<evidence type="ECO:0000256" key="1">
    <source>
        <dbReference type="ARBA" id="ARBA00010879"/>
    </source>
</evidence>
<organism evidence="10 11">
    <name type="scientific">Cepphus grylle</name>
    <name type="common">Black guillemot</name>
    <name type="synonym">Alca grylle</name>
    <dbReference type="NCBI Taxonomy" id="28697"/>
    <lineage>
        <taxon>Eukaryota</taxon>
        <taxon>Metazoa</taxon>
        <taxon>Chordata</taxon>
        <taxon>Craniata</taxon>
        <taxon>Vertebrata</taxon>
        <taxon>Euteleostomi</taxon>
        <taxon>Archelosauria</taxon>
        <taxon>Archosauria</taxon>
        <taxon>Dinosauria</taxon>
        <taxon>Saurischia</taxon>
        <taxon>Theropoda</taxon>
        <taxon>Coelurosauria</taxon>
        <taxon>Aves</taxon>
        <taxon>Neognathae</taxon>
        <taxon>Neoaves</taxon>
        <taxon>Charadriiformes</taxon>
        <taxon>Alcidae</taxon>
        <taxon>Cepphus</taxon>
    </lineage>
</organism>
<dbReference type="GO" id="GO:0003964">
    <property type="term" value="F:RNA-directed DNA polymerase activity"/>
    <property type="evidence" value="ECO:0007669"/>
    <property type="project" value="UniProtKB-KW"/>
</dbReference>
<accession>A0A7L3S9Z5</accession>
<keyword evidence="3" id="KW-0808">Transferase</keyword>
<dbReference type="SUPFAM" id="SSF56672">
    <property type="entry name" value="DNA/RNA polymerases"/>
    <property type="match status" value="1"/>
</dbReference>
<dbReference type="PANTHER" id="PTHR41694:SF3">
    <property type="entry name" value="RNA-DIRECTED DNA POLYMERASE-RELATED"/>
    <property type="match status" value="1"/>
</dbReference>
<evidence type="ECO:0000313" key="11">
    <source>
        <dbReference type="Proteomes" id="UP000578766"/>
    </source>
</evidence>
<keyword evidence="11" id="KW-1185">Reference proteome</keyword>
<evidence type="ECO:0000256" key="6">
    <source>
        <dbReference type="ARBA" id="ARBA00022759"/>
    </source>
</evidence>
<dbReference type="InterPro" id="IPR043502">
    <property type="entry name" value="DNA/RNA_pol_sf"/>
</dbReference>
<dbReference type="InterPro" id="IPR043128">
    <property type="entry name" value="Rev_trsase/Diguanyl_cyclase"/>
</dbReference>
<evidence type="ECO:0000256" key="5">
    <source>
        <dbReference type="ARBA" id="ARBA00022722"/>
    </source>
</evidence>
<keyword evidence="4" id="KW-0548">Nucleotidyltransferase</keyword>
<dbReference type="Pfam" id="PF00078">
    <property type="entry name" value="RVT_1"/>
    <property type="match status" value="1"/>
</dbReference>
<feature type="non-terminal residue" evidence="10">
    <location>
        <position position="1"/>
    </location>
</feature>
<dbReference type="GO" id="GO:0004523">
    <property type="term" value="F:RNA-DNA hybrid ribonuclease activity"/>
    <property type="evidence" value="ECO:0007669"/>
    <property type="project" value="UniProtKB-EC"/>
</dbReference>
<keyword evidence="5" id="KW-0540">Nuclease</keyword>
<evidence type="ECO:0000256" key="3">
    <source>
        <dbReference type="ARBA" id="ARBA00022679"/>
    </source>
</evidence>
<feature type="non-terminal residue" evidence="10">
    <location>
        <position position="101"/>
    </location>
</feature>
<dbReference type="PROSITE" id="PS50878">
    <property type="entry name" value="RT_POL"/>
    <property type="match status" value="1"/>
</dbReference>
<dbReference type="AlphaFoldDB" id="A0A7L3S9Z5"/>
<dbReference type="EC" id="3.1.26.4" evidence="2"/>
<keyword evidence="8" id="KW-0695">RNA-directed DNA polymerase</keyword>
<comment type="similarity">
    <text evidence="1">Belongs to the beta type-B retroviral polymerase family. HERV class-II K(HML-2) pol subfamily.</text>
</comment>